<evidence type="ECO:0000256" key="1">
    <source>
        <dbReference type="SAM" id="Phobius"/>
    </source>
</evidence>
<accession>A0A176ZH33</accession>
<keyword evidence="3" id="KW-1185">Reference proteome</keyword>
<reference evidence="2 3" key="1">
    <citation type="submission" date="2016-02" db="EMBL/GenBank/DDBJ databases">
        <title>Draft genome sequence of the strain BR 10247T Bradyrhizobium neotropicale isolated from nodules of Centrolobium paraense.</title>
        <authorList>
            <person name="Simoes-Araujo J.L."/>
            <person name="Barauna A.C."/>
            <person name="Silva K."/>
            <person name="Zilli J.E."/>
        </authorList>
    </citation>
    <scope>NUCLEOTIDE SEQUENCE [LARGE SCALE GENOMIC DNA]</scope>
    <source>
        <strain evidence="2 3">BR 10247</strain>
    </source>
</reference>
<keyword evidence="1" id="KW-0472">Membrane</keyword>
<comment type="caution">
    <text evidence="2">The sequence shown here is derived from an EMBL/GenBank/DDBJ whole genome shotgun (WGS) entry which is preliminary data.</text>
</comment>
<dbReference type="GeneID" id="32584949"/>
<dbReference type="Proteomes" id="UP000077173">
    <property type="component" value="Unassembled WGS sequence"/>
</dbReference>
<proteinExistence type="predicted"/>
<evidence type="ECO:0000313" key="3">
    <source>
        <dbReference type="Proteomes" id="UP000077173"/>
    </source>
</evidence>
<sequence>MVPGDASLEADRPSPYGQAIPDPHNQFLAIAIQAGLLGTAVLMVMWAVHLNFFMGRAVPHLSGRPSWFKTS</sequence>
<protein>
    <submittedName>
        <fullName evidence="2">Uncharacterized protein</fullName>
    </submittedName>
</protein>
<evidence type="ECO:0000313" key="2">
    <source>
        <dbReference type="EMBL" id="OAF19819.1"/>
    </source>
</evidence>
<keyword evidence="1" id="KW-1133">Transmembrane helix</keyword>
<feature type="transmembrane region" description="Helical" evidence="1">
    <location>
        <begin position="27"/>
        <end position="48"/>
    </location>
</feature>
<keyword evidence="1" id="KW-0812">Transmembrane</keyword>
<dbReference type="AlphaFoldDB" id="A0A176ZH33"/>
<organism evidence="2 3">
    <name type="scientific">Bradyrhizobium neotropicale</name>
    <dbReference type="NCBI Taxonomy" id="1497615"/>
    <lineage>
        <taxon>Bacteria</taxon>
        <taxon>Pseudomonadati</taxon>
        <taxon>Pseudomonadota</taxon>
        <taxon>Alphaproteobacteria</taxon>
        <taxon>Hyphomicrobiales</taxon>
        <taxon>Nitrobacteraceae</taxon>
        <taxon>Bradyrhizobium</taxon>
    </lineage>
</organism>
<gene>
    <name evidence="2" type="ORF">AXW67_35495</name>
</gene>
<dbReference type="EMBL" id="LSEF01000015">
    <property type="protein sequence ID" value="OAF19819.1"/>
    <property type="molecule type" value="Genomic_DNA"/>
</dbReference>
<name>A0A176ZH33_9BRAD</name>